<dbReference type="Pfam" id="PF13360">
    <property type="entry name" value="PQQ_2"/>
    <property type="match status" value="1"/>
</dbReference>
<evidence type="ECO:0000259" key="1">
    <source>
        <dbReference type="Pfam" id="PF13360"/>
    </source>
</evidence>
<keyword evidence="3" id="KW-1185">Reference proteome</keyword>
<dbReference type="KEGG" id="ppru:FDP22_11660"/>
<dbReference type="PROSITE" id="PS51257">
    <property type="entry name" value="PROKAR_LIPOPROTEIN"/>
    <property type="match status" value="1"/>
</dbReference>
<dbReference type="PANTHER" id="PTHR34512:SF30">
    <property type="entry name" value="OUTER MEMBRANE PROTEIN ASSEMBLY FACTOR BAMB"/>
    <property type="match status" value="1"/>
</dbReference>
<dbReference type="SMART" id="SM00564">
    <property type="entry name" value="PQQ"/>
    <property type="match status" value="6"/>
</dbReference>
<dbReference type="InterPro" id="IPR011047">
    <property type="entry name" value="Quinoprotein_ADH-like_sf"/>
</dbReference>
<dbReference type="RefSeq" id="WP_138573143.1">
    <property type="nucleotide sequence ID" value="NZ_CP040818.1"/>
</dbReference>
<evidence type="ECO:0000313" key="2">
    <source>
        <dbReference type="EMBL" id="QDL92375.1"/>
    </source>
</evidence>
<reference evidence="2 3" key="1">
    <citation type="submission" date="2019-06" db="EMBL/GenBank/DDBJ databases">
        <title>Genome sequence of Rhodobacteraceae bacterium D4M1.</title>
        <authorList>
            <person name="Cao J."/>
        </authorList>
    </citation>
    <scope>NUCLEOTIDE SEQUENCE [LARGE SCALE GENOMIC DNA]</scope>
    <source>
        <strain evidence="2 3">D4M1</strain>
    </source>
</reference>
<dbReference type="AlphaFoldDB" id="A0A5B8FVB8"/>
<dbReference type="InterPro" id="IPR015943">
    <property type="entry name" value="WD40/YVTN_repeat-like_dom_sf"/>
</dbReference>
<feature type="domain" description="Pyrrolo-quinoline quinone repeat" evidence="1">
    <location>
        <begin position="128"/>
        <end position="365"/>
    </location>
</feature>
<sequence>MSFANRLPGLPRRGHATLSGVLLCAALAGCGWFGDDEEILPGTRIPVRAEVAETPMAAPPPLMLPPAVPVNSWSQRNGTATHVQPHAALGSGLRLAWSADAGSGNGASRLTSGPVVANGRVFTLDSSAEVTAFSEAGARIWRVDVSPEGEDGENGYGGGLAIGDGGRLFVTTGFGQVVALESGTGEELWRTPVRGIIRSAPTVSNGRVFVVTRDDQAVALDAATGQILWRLQGAAGVTGLMGGASPAVDDVLAVLPFSSGEVTGVLAASGRRIWTAAIAGGRRGFARSDIGDITGDPVIVGDTIFVANQSGRLVSIDRRTGQRNWTANHGSINAVQPAGSSLFVLSDAAKLLRLDAATGQLIWSTDLPEYDDPEDRDVAIGYGGPVLAGGRLVVVSADGLLLSFDPATGQELSRVEMPEGAYLPPAIADGKLYVMSIDGDLLAFQ</sequence>
<protein>
    <submittedName>
        <fullName evidence="2">Quinoprotein</fullName>
    </submittedName>
</protein>
<dbReference type="SUPFAM" id="SSF50998">
    <property type="entry name" value="Quinoprotein alcohol dehydrogenase-like"/>
    <property type="match status" value="2"/>
</dbReference>
<name>A0A5B8FVB8_9RHOB</name>
<dbReference type="EMBL" id="CP040818">
    <property type="protein sequence ID" value="QDL92375.1"/>
    <property type="molecule type" value="Genomic_DNA"/>
</dbReference>
<dbReference type="OrthoDB" id="5290752at2"/>
<dbReference type="Proteomes" id="UP000305888">
    <property type="component" value="Chromosome"/>
</dbReference>
<dbReference type="Gene3D" id="2.130.10.10">
    <property type="entry name" value="YVTN repeat-like/Quinoprotein amine dehydrogenase"/>
    <property type="match status" value="1"/>
</dbReference>
<proteinExistence type="predicted"/>
<evidence type="ECO:0000313" key="3">
    <source>
        <dbReference type="Proteomes" id="UP000305888"/>
    </source>
</evidence>
<dbReference type="InterPro" id="IPR002372">
    <property type="entry name" value="PQQ_rpt_dom"/>
</dbReference>
<organism evidence="2 3">
    <name type="scientific">Paroceanicella profunda</name>
    <dbReference type="NCBI Taxonomy" id="2579971"/>
    <lineage>
        <taxon>Bacteria</taxon>
        <taxon>Pseudomonadati</taxon>
        <taxon>Pseudomonadota</taxon>
        <taxon>Alphaproteobacteria</taxon>
        <taxon>Rhodobacterales</taxon>
        <taxon>Paracoccaceae</taxon>
        <taxon>Paroceanicella</taxon>
    </lineage>
</organism>
<accession>A0A5B8FVB8</accession>
<gene>
    <name evidence="2" type="ORF">FDP22_11660</name>
</gene>
<dbReference type="InterPro" id="IPR018391">
    <property type="entry name" value="PQQ_b-propeller_rpt"/>
</dbReference>
<dbReference type="PANTHER" id="PTHR34512">
    <property type="entry name" value="CELL SURFACE PROTEIN"/>
    <property type="match status" value="1"/>
</dbReference>